<comment type="caution">
    <text evidence="2">The sequence shown here is derived from an EMBL/GenBank/DDBJ whole genome shotgun (WGS) entry which is preliminary data.</text>
</comment>
<evidence type="ECO:0000313" key="3">
    <source>
        <dbReference type="Proteomes" id="UP000051181"/>
    </source>
</evidence>
<name>A0A0R1FBS5_9LACO</name>
<evidence type="ECO:0000256" key="1">
    <source>
        <dbReference type="SAM" id="MobiDB-lite"/>
    </source>
</evidence>
<evidence type="ECO:0000313" key="2">
    <source>
        <dbReference type="EMBL" id="KRK19110.1"/>
    </source>
</evidence>
<sequence>MAKQRQKQLKNKLKNLQRATQERQQRLIKQKPQKVSALAQNLALLSDDEPKSSALETALDVEKVPIVHHPDLLATLRRLIAAQKLTALPNSRLTTTELADLATTLPLPLPRGYQQMLRELGALQGFGYFFAGRNNENVAADLVYLNQAARADFLTEQQAETLLIFAASEQRYLAFSYAQPGPPRIVRGDQQHEAEVAVDFAAFVAQLAQ</sequence>
<proteinExistence type="predicted"/>
<protein>
    <recommendedName>
        <fullName evidence="4">Knr4/Smi1-like domain-containing protein</fullName>
    </recommendedName>
</protein>
<gene>
    <name evidence="2" type="ORF">FD22_GL001148</name>
</gene>
<accession>A0A0R1FBS5</accession>
<dbReference type="RefSeq" id="WP_010011367.1">
    <property type="nucleotide sequence ID" value="NZ_AZCN01000003.1"/>
</dbReference>
<dbReference type="SUPFAM" id="SSF160631">
    <property type="entry name" value="SMI1/KNR4-like"/>
    <property type="match status" value="1"/>
</dbReference>
<dbReference type="Proteomes" id="UP000051181">
    <property type="component" value="Unassembled WGS sequence"/>
</dbReference>
<dbReference type="AlphaFoldDB" id="A0A0R1FBS5"/>
<evidence type="ECO:0008006" key="4">
    <source>
        <dbReference type="Google" id="ProtNLM"/>
    </source>
</evidence>
<dbReference type="GeneID" id="65915884"/>
<dbReference type="InterPro" id="IPR037883">
    <property type="entry name" value="Knr4/Smi1-like_sf"/>
</dbReference>
<feature type="region of interest" description="Disordered" evidence="1">
    <location>
        <begin position="1"/>
        <end position="30"/>
    </location>
</feature>
<dbReference type="Gene3D" id="3.40.1580.10">
    <property type="entry name" value="SMI1/KNR4-like"/>
    <property type="match status" value="1"/>
</dbReference>
<reference evidence="2 3" key="1">
    <citation type="journal article" date="2015" name="Genome Announc.">
        <title>Expanding the biotechnology potential of lactobacilli through comparative genomics of 213 strains and associated genera.</title>
        <authorList>
            <person name="Sun Z."/>
            <person name="Harris H.M."/>
            <person name="McCann A."/>
            <person name="Guo C."/>
            <person name="Argimon S."/>
            <person name="Zhang W."/>
            <person name="Yang X."/>
            <person name="Jeffery I.B."/>
            <person name="Cooney J.C."/>
            <person name="Kagawa T.F."/>
            <person name="Liu W."/>
            <person name="Song Y."/>
            <person name="Salvetti E."/>
            <person name="Wrobel A."/>
            <person name="Rasinkangas P."/>
            <person name="Parkhill J."/>
            <person name="Rea M.C."/>
            <person name="O'Sullivan O."/>
            <person name="Ritari J."/>
            <person name="Douillard F.P."/>
            <person name="Paul Ross R."/>
            <person name="Yang R."/>
            <person name="Briner A.E."/>
            <person name="Felis G.E."/>
            <person name="de Vos W.M."/>
            <person name="Barrangou R."/>
            <person name="Klaenhammer T.R."/>
            <person name="Caufield P.W."/>
            <person name="Cui Y."/>
            <person name="Zhang H."/>
            <person name="O'Toole P.W."/>
        </authorList>
    </citation>
    <scope>NUCLEOTIDE SEQUENCE [LARGE SCALE GENOMIC DNA]</scope>
    <source>
        <strain evidence="2 3">DSM 20001</strain>
    </source>
</reference>
<feature type="compositionally biased region" description="Basic residues" evidence="1">
    <location>
        <begin position="1"/>
        <end position="15"/>
    </location>
</feature>
<organism evidence="2 3">
    <name type="scientific">Loigolactobacillus coryniformis subsp. coryniformis KCTC 3167 = DSM 20001</name>
    <dbReference type="NCBI Taxonomy" id="913848"/>
    <lineage>
        <taxon>Bacteria</taxon>
        <taxon>Bacillati</taxon>
        <taxon>Bacillota</taxon>
        <taxon>Bacilli</taxon>
        <taxon>Lactobacillales</taxon>
        <taxon>Lactobacillaceae</taxon>
        <taxon>Loigolactobacillus</taxon>
    </lineage>
</organism>
<dbReference type="PATRIC" id="fig|913848.6.peg.1185"/>
<dbReference type="EMBL" id="AZCN01000003">
    <property type="protein sequence ID" value="KRK19110.1"/>
    <property type="molecule type" value="Genomic_DNA"/>
</dbReference>